<comment type="caution">
    <text evidence="8">The sequence shown here is derived from an EMBL/GenBank/DDBJ whole genome shotgun (WGS) entry which is preliminary data.</text>
</comment>
<dbReference type="InterPro" id="IPR051633">
    <property type="entry name" value="AceTr"/>
</dbReference>
<feature type="compositionally biased region" description="Polar residues" evidence="6">
    <location>
        <begin position="29"/>
        <end position="39"/>
    </location>
</feature>
<protein>
    <submittedName>
        <fullName evidence="8">Uncharacterized protein</fullName>
    </submittedName>
</protein>
<evidence type="ECO:0000256" key="2">
    <source>
        <dbReference type="ARBA" id="ARBA00005587"/>
    </source>
</evidence>
<evidence type="ECO:0000256" key="5">
    <source>
        <dbReference type="ARBA" id="ARBA00023136"/>
    </source>
</evidence>
<feature type="compositionally biased region" description="Basic and acidic residues" evidence="6">
    <location>
        <begin position="9"/>
        <end position="28"/>
    </location>
</feature>
<dbReference type="Pfam" id="PF01184">
    <property type="entry name" value="Gpr1_Fun34_YaaH"/>
    <property type="match status" value="1"/>
</dbReference>
<keyword evidence="9" id="KW-1185">Reference proteome</keyword>
<feature type="region of interest" description="Disordered" evidence="6">
    <location>
        <begin position="1"/>
        <end position="40"/>
    </location>
</feature>
<feature type="transmembrane region" description="Helical" evidence="7">
    <location>
        <begin position="77"/>
        <end position="97"/>
    </location>
</feature>
<evidence type="ECO:0000256" key="6">
    <source>
        <dbReference type="SAM" id="MobiDB-lite"/>
    </source>
</evidence>
<dbReference type="PANTHER" id="PTHR31123:SF7">
    <property type="entry name" value="MARVEL DOMAIN-CONTAINING PROTEIN"/>
    <property type="match status" value="1"/>
</dbReference>
<dbReference type="EMBL" id="JAKIXB020000002">
    <property type="protein sequence ID" value="KAL1611018.1"/>
    <property type="molecule type" value="Genomic_DNA"/>
</dbReference>
<gene>
    <name evidence="8" type="ORF">SLS59_000655</name>
</gene>
<name>A0ABR3S2V4_9PLEO</name>
<evidence type="ECO:0000313" key="9">
    <source>
        <dbReference type="Proteomes" id="UP001521222"/>
    </source>
</evidence>
<feature type="transmembrane region" description="Helical" evidence="7">
    <location>
        <begin position="103"/>
        <end position="126"/>
    </location>
</feature>
<reference evidence="8 9" key="1">
    <citation type="submission" date="2024-02" db="EMBL/GenBank/DDBJ databases">
        <title>De novo assembly and annotation of 12 fungi associated with fruit tree decline syndrome in Ontario, Canada.</title>
        <authorList>
            <person name="Sulman M."/>
            <person name="Ellouze W."/>
            <person name="Ilyukhin E."/>
        </authorList>
    </citation>
    <scope>NUCLEOTIDE SEQUENCE [LARGE SCALE GENOMIC DNA]</scope>
    <source>
        <strain evidence="8 9">M97-236</strain>
    </source>
</reference>
<keyword evidence="5 7" id="KW-0472">Membrane</keyword>
<keyword evidence="3 7" id="KW-0812">Transmembrane</keyword>
<feature type="transmembrane region" description="Helical" evidence="7">
    <location>
        <begin position="138"/>
        <end position="159"/>
    </location>
</feature>
<comment type="subcellular location">
    <subcellularLocation>
        <location evidence="1">Membrane</location>
        <topology evidence="1">Multi-pass membrane protein</topology>
    </subcellularLocation>
</comment>
<evidence type="ECO:0000313" key="8">
    <source>
        <dbReference type="EMBL" id="KAL1611018.1"/>
    </source>
</evidence>
<feature type="transmembrane region" description="Helical" evidence="7">
    <location>
        <begin position="43"/>
        <end position="65"/>
    </location>
</feature>
<dbReference type="Proteomes" id="UP001521222">
    <property type="component" value="Unassembled WGS sequence"/>
</dbReference>
<accession>A0ABR3S2V4</accession>
<evidence type="ECO:0000256" key="3">
    <source>
        <dbReference type="ARBA" id="ARBA00022692"/>
    </source>
</evidence>
<proteinExistence type="inferred from homology"/>
<evidence type="ECO:0000256" key="7">
    <source>
        <dbReference type="SAM" id="Phobius"/>
    </source>
</evidence>
<dbReference type="InterPro" id="IPR000791">
    <property type="entry name" value="Gpr1/Fun34/SatP-like"/>
</dbReference>
<sequence>MASTSTSDSIERLDGKPHTKVTDVEKQPTVESNNPNQVAPRSIGSGTALAIGAFATTLTTLSLSLMEWRGVTTNNVFVANFFFVAAFGLLITAQWELAAGNGFAYTVFSLFYAGYGAILTPAFGVVEAYGDNTTELNNALGFFVIILGFLLVACSYFALADGNVAASIALKRGGGGFCFVSGLIGW</sequence>
<comment type="similarity">
    <text evidence="2">Belongs to the acetate uptake transporter (AceTr) (TC 2.A.96) family.</text>
</comment>
<evidence type="ECO:0000256" key="1">
    <source>
        <dbReference type="ARBA" id="ARBA00004141"/>
    </source>
</evidence>
<evidence type="ECO:0000256" key="4">
    <source>
        <dbReference type="ARBA" id="ARBA00022989"/>
    </source>
</evidence>
<dbReference type="PANTHER" id="PTHR31123">
    <property type="entry name" value="ACCUMULATION OF DYADS PROTEIN 2-RELATED"/>
    <property type="match status" value="1"/>
</dbReference>
<organism evidence="8 9">
    <name type="scientific">Nothophoma quercina</name>
    <dbReference type="NCBI Taxonomy" id="749835"/>
    <lineage>
        <taxon>Eukaryota</taxon>
        <taxon>Fungi</taxon>
        <taxon>Dikarya</taxon>
        <taxon>Ascomycota</taxon>
        <taxon>Pezizomycotina</taxon>
        <taxon>Dothideomycetes</taxon>
        <taxon>Pleosporomycetidae</taxon>
        <taxon>Pleosporales</taxon>
        <taxon>Pleosporineae</taxon>
        <taxon>Didymellaceae</taxon>
        <taxon>Nothophoma</taxon>
    </lineage>
</organism>
<keyword evidence="4 7" id="KW-1133">Transmembrane helix</keyword>